<protein>
    <submittedName>
        <fullName evidence="4">Sugar phosphate isomerase/epimerase</fullName>
    </submittedName>
</protein>
<dbReference type="PANTHER" id="PTHR43489:SF7">
    <property type="entry name" value="3-DEHYDRO-D-GULOSIDE 4-EPIMERASE-RELATED"/>
    <property type="match status" value="1"/>
</dbReference>
<dbReference type="SUPFAM" id="SSF51658">
    <property type="entry name" value="Xylose isomerase-like"/>
    <property type="match status" value="1"/>
</dbReference>
<comment type="caution">
    <text evidence="4">The sequence shown here is derived from an EMBL/GenBank/DDBJ whole genome shotgun (WGS) entry which is preliminary data.</text>
</comment>
<feature type="signal peptide" evidence="2">
    <location>
        <begin position="1"/>
        <end position="23"/>
    </location>
</feature>
<keyword evidence="2" id="KW-0732">Signal</keyword>
<evidence type="ECO:0000256" key="1">
    <source>
        <dbReference type="ARBA" id="ARBA00023235"/>
    </source>
</evidence>
<dbReference type="Proteomes" id="UP000292884">
    <property type="component" value="Unassembled WGS sequence"/>
</dbReference>
<dbReference type="Gene3D" id="3.20.20.150">
    <property type="entry name" value="Divalent-metal-dependent TIM barrel enzymes"/>
    <property type="match status" value="1"/>
</dbReference>
<dbReference type="OrthoDB" id="9814946at2"/>
<feature type="domain" description="Xylose isomerase-like TIM barrel" evidence="3">
    <location>
        <begin position="45"/>
        <end position="265"/>
    </location>
</feature>
<evidence type="ECO:0000259" key="3">
    <source>
        <dbReference type="Pfam" id="PF01261"/>
    </source>
</evidence>
<sequence length="289" mass="31404">MKAICLSLLTFLSVLSLNNTVSAQQKTPKLGIASSLSQDSLVYAAGFKLITESVKKMLSPALTADEFNNNLEKIKAAKCKVLTCNVFFPADIKIAGPDVDEAKVLTYAEGVLSRAKQAGVKYIVLGSSGARSIPADYDVGKAKADFVKLCKKLGEIAGKYQVLIVLENLQSSETNFLNSLKSAAEIVRKVNHPNFRLNADIFHMMREGDLPEEIIAAGDVIAFVEVAEKETRSLPGVKGDDFKPYLNALKQINYKGYLFIEGSVKNAAVEIPAAFKYLSAQINEVYLGK</sequence>
<dbReference type="InterPro" id="IPR013022">
    <property type="entry name" value="Xyl_isomerase-like_TIM-brl"/>
</dbReference>
<evidence type="ECO:0000313" key="4">
    <source>
        <dbReference type="EMBL" id="TCC87274.1"/>
    </source>
</evidence>
<proteinExistence type="predicted"/>
<name>A0A4R0MMR6_9SPHI</name>
<evidence type="ECO:0000313" key="5">
    <source>
        <dbReference type="Proteomes" id="UP000292884"/>
    </source>
</evidence>
<evidence type="ECO:0000256" key="2">
    <source>
        <dbReference type="SAM" id="SignalP"/>
    </source>
</evidence>
<dbReference type="GO" id="GO:0016853">
    <property type="term" value="F:isomerase activity"/>
    <property type="evidence" value="ECO:0007669"/>
    <property type="project" value="UniProtKB-KW"/>
</dbReference>
<keyword evidence="1 4" id="KW-0413">Isomerase</keyword>
<gene>
    <name evidence="4" type="ORF">EZ428_21455</name>
</gene>
<dbReference type="EMBL" id="SJSK01000007">
    <property type="protein sequence ID" value="TCC87274.1"/>
    <property type="molecule type" value="Genomic_DNA"/>
</dbReference>
<dbReference type="InterPro" id="IPR036237">
    <property type="entry name" value="Xyl_isomerase-like_sf"/>
</dbReference>
<reference evidence="4 5" key="1">
    <citation type="submission" date="2019-02" db="EMBL/GenBank/DDBJ databases">
        <title>Pedobacter sp. RP-1-13 sp. nov., isolated from Arctic soil.</title>
        <authorList>
            <person name="Dahal R.H."/>
        </authorList>
    </citation>
    <scope>NUCLEOTIDE SEQUENCE [LARGE SCALE GENOMIC DNA]</scope>
    <source>
        <strain evidence="4 5">RP-1-13</strain>
    </source>
</reference>
<accession>A0A4R0MMR6</accession>
<dbReference type="AlphaFoldDB" id="A0A4R0MMR6"/>
<keyword evidence="5" id="KW-1185">Reference proteome</keyword>
<dbReference type="RefSeq" id="WP_131555388.1">
    <property type="nucleotide sequence ID" value="NZ_SJSK01000007.1"/>
</dbReference>
<dbReference type="Pfam" id="PF01261">
    <property type="entry name" value="AP_endonuc_2"/>
    <property type="match status" value="1"/>
</dbReference>
<organism evidence="4 5">
    <name type="scientific">Pedobacter frigiditerrae</name>
    <dbReference type="NCBI Taxonomy" id="2530452"/>
    <lineage>
        <taxon>Bacteria</taxon>
        <taxon>Pseudomonadati</taxon>
        <taxon>Bacteroidota</taxon>
        <taxon>Sphingobacteriia</taxon>
        <taxon>Sphingobacteriales</taxon>
        <taxon>Sphingobacteriaceae</taxon>
        <taxon>Pedobacter</taxon>
    </lineage>
</organism>
<dbReference type="InterPro" id="IPR050417">
    <property type="entry name" value="Sugar_Epim/Isomerase"/>
</dbReference>
<feature type="chain" id="PRO_5020441148" evidence="2">
    <location>
        <begin position="24"/>
        <end position="289"/>
    </location>
</feature>
<dbReference type="PANTHER" id="PTHR43489">
    <property type="entry name" value="ISOMERASE"/>
    <property type="match status" value="1"/>
</dbReference>